<dbReference type="AlphaFoldDB" id="A0A3B5QQJ9"/>
<sequence length="130" mass="14954">MSTRSTCLSLLPGVVAARRPLQAGAAHAFSRWLTCLRQSLHLNQLLRFPLPEPQCCRLYCGPWLHQLQNQLLTDSNAFRESRERLQDGERELSRFTARDRGYKRPKWVFSVGWLGSPLEREAQSSGRDSE</sequence>
<protein>
    <submittedName>
        <fullName evidence="2">Asteroid homolog 1a</fullName>
    </submittedName>
</protein>
<feature type="chain" id="PRO_5017287383" evidence="1">
    <location>
        <begin position="18"/>
        <end position="130"/>
    </location>
</feature>
<reference evidence="3" key="2">
    <citation type="journal article" date="2013" name="Nat. Genet.">
        <title>The genome of the platyfish, Xiphophorus maculatus, provides insights into evolutionary adaptation and several complex traits.</title>
        <authorList>
            <person name="Schartl M."/>
            <person name="Walter R.B."/>
            <person name="Shen Y."/>
            <person name="Garcia T."/>
            <person name="Catchen J."/>
            <person name="Amores A."/>
            <person name="Braasch I."/>
            <person name="Chalopin D."/>
            <person name="Volff J.N."/>
            <person name="Lesch K.P."/>
            <person name="Bisazza A."/>
            <person name="Minx P."/>
            <person name="Hillier L."/>
            <person name="Wilson R.K."/>
            <person name="Fuerstenberg S."/>
            <person name="Boore J."/>
            <person name="Searle S."/>
            <person name="Postlethwait J.H."/>
            <person name="Warren W.C."/>
        </authorList>
    </citation>
    <scope>NUCLEOTIDE SEQUENCE [LARGE SCALE GENOMIC DNA]</scope>
    <source>
        <strain evidence="3">JP 163 A</strain>
    </source>
</reference>
<evidence type="ECO:0000313" key="3">
    <source>
        <dbReference type="Proteomes" id="UP000002852"/>
    </source>
</evidence>
<name>A0A3B5QQJ9_XIPMA</name>
<keyword evidence="1" id="KW-0732">Signal</keyword>
<reference evidence="2" key="4">
    <citation type="submission" date="2025-09" db="UniProtKB">
        <authorList>
            <consortium name="Ensembl"/>
        </authorList>
    </citation>
    <scope>IDENTIFICATION</scope>
    <source>
        <strain evidence="2">JP 163 A</strain>
    </source>
</reference>
<accession>A0A3B5QQJ9</accession>
<feature type="signal peptide" evidence="1">
    <location>
        <begin position="1"/>
        <end position="17"/>
    </location>
</feature>
<evidence type="ECO:0000256" key="1">
    <source>
        <dbReference type="SAM" id="SignalP"/>
    </source>
</evidence>
<dbReference type="GeneTree" id="ENSGT00390000010145"/>
<reference evidence="2" key="3">
    <citation type="submission" date="2025-08" db="UniProtKB">
        <authorList>
            <consortium name="Ensembl"/>
        </authorList>
    </citation>
    <scope>IDENTIFICATION</scope>
    <source>
        <strain evidence="2">JP 163 A</strain>
    </source>
</reference>
<evidence type="ECO:0000313" key="2">
    <source>
        <dbReference type="Ensembl" id="ENSXMAP00000033684.1"/>
    </source>
</evidence>
<dbReference type="Proteomes" id="UP000002852">
    <property type="component" value="Unassembled WGS sequence"/>
</dbReference>
<organism evidence="2 3">
    <name type="scientific">Xiphophorus maculatus</name>
    <name type="common">Southern platyfish</name>
    <name type="synonym">Platypoecilus maculatus</name>
    <dbReference type="NCBI Taxonomy" id="8083"/>
    <lineage>
        <taxon>Eukaryota</taxon>
        <taxon>Metazoa</taxon>
        <taxon>Chordata</taxon>
        <taxon>Craniata</taxon>
        <taxon>Vertebrata</taxon>
        <taxon>Euteleostomi</taxon>
        <taxon>Actinopterygii</taxon>
        <taxon>Neopterygii</taxon>
        <taxon>Teleostei</taxon>
        <taxon>Neoteleostei</taxon>
        <taxon>Acanthomorphata</taxon>
        <taxon>Ovalentaria</taxon>
        <taxon>Atherinomorphae</taxon>
        <taxon>Cyprinodontiformes</taxon>
        <taxon>Poeciliidae</taxon>
        <taxon>Poeciliinae</taxon>
        <taxon>Xiphophorus</taxon>
    </lineage>
</organism>
<proteinExistence type="predicted"/>
<dbReference type="Ensembl" id="ENSXMAT00000021507.1">
    <property type="protein sequence ID" value="ENSXMAP00000033684.1"/>
    <property type="gene ID" value="ENSXMAG00000005058.2"/>
</dbReference>
<reference evidence="3" key="1">
    <citation type="submission" date="2012-01" db="EMBL/GenBank/DDBJ databases">
        <authorList>
            <person name="Walter R."/>
            <person name="Schartl M."/>
            <person name="Warren W."/>
        </authorList>
    </citation>
    <scope>NUCLEOTIDE SEQUENCE [LARGE SCALE GENOMIC DNA]</scope>
    <source>
        <strain evidence="3">JP 163 A</strain>
    </source>
</reference>
<keyword evidence="3" id="KW-1185">Reference proteome</keyword>